<keyword evidence="2" id="KW-1185">Reference proteome</keyword>
<evidence type="ECO:0000313" key="1">
    <source>
        <dbReference type="EMBL" id="CAG8643546.1"/>
    </source>
</evidence>
<dbReference type="Proteomes" id="UP000789525">
    <property type="component" value="Unassembled WGS sequence"/>
</dbReference>
<reference evidence="1" key="1">
    <citation type="submission" date="2021-06" db="EMBL/GenBank/DDBJ databases">
        <authorList>
            <person name="Kallberg Y."/>
            <person name="Tangrot J."/>
            <person name="Rosling A."/>
        </authorList>
    </citation>
    <scope>NUCLEOTIDE SEQUENCE</scope>
    <source>
        <strain evidence="1">CL356</strain>
    </source>
</reference>
<feature type="non-terminal residue" evidence="1">
    <location>
        <position position="179"/>
    </location>
</feature>
<comment type="caution">
    <text evidence="1">The sequence shown here is derived from an EMBL/GenBank/DDBJ whole genome shotgun (WGS) entry which is preliminary data.</text>
</comment>
<proteinExistence type="predicted"/>
<protein>
    <submittedName>
        <fullName evidence="1">3661_t:CDS:1</fullName>
    </submittedName>
</protein>
<dbReference type="EMBL" id="CAJVPT010019770">
    <property type="protein sequence ID" value="CAG8643546.1"/>
    <property type="molecule type" value="Genomic_DNA"/>
</dbReference>
<accession>A0ACA9NA41</accession>
<organism evidence="1 2">
    <name type="scientific">Acaulospora colombiana</name>
    <dbReference type="NCBI Taxonomy" id="27376"/>
    <lineage>
        <taxon>Eukaryota</taxon>
        <taxon>Fungi</taxon>
        <taxon>Fungi incertae sedis</taxon>
        <taxon>Mucoromycota</taxon>
        <taxon>Glomeromycotina</taxon>
        <taxon>Glomeromycetes</taxon>
        <taxon>Diversisporales</taxon>
        <taxon>Acaulosporaceae</taxon>
        <taxon>Acaulospora</taxon>
    </lineage>
</organism>
<name>A0ACA9NA41_9GLOM</name>
<evidence type="ECO:0000313" key="2">
    <source>
        <dbReference type="Proteomes" id="UP000789525"/>
    </source>
</evidence>
<gene>
    <name evidence="1" type="ORF">ACOLOM_LOCUS8019</name>
</gene>
<sequence>MHSDSLPPLPYLGNFVNPSAQRHQGLQSWINSSQLLATNGRDSTLPPLAFAGLLGSSVQVALACKAEANERPPAKLAEPQRRELAPKYQYEVRSQLVVTEGFQPTDSVYPYFSVTKFWRKAIKTELQRLNNHSEDLREHAWALGGRCNGSSLDELRTSGNSRALVPFTNDTFIEAFSEP</sequence>